<evidence type="ECO:0000313" key="1">
    <source>
        <dbReference type="EMBL" id="KAL2866746.1"/>
    </source>
</evidence>
<accession>A0ABR4LQF3</accession>
<dbReference type="Pfam" id="PF12658">
    <property type="entry name" value="Ten1"/>
    <property type="match status" value="1"/>
</dbReference>
<reference evidence="1 2" key="1">
    <citation type="submission" date="2024-07" db="EMBL/GenBank/DDBJ databases">
        <title>Section-level genome sequencing and comparative genomics of Aspergillus sections Usti and Cavernicolus.</title>
        <authorList>
            <consortium name="Lawrence Berkeley National Laboratory"/>
            <person name="Nybo J.L."/>
            <person name="Vesth T.C."/>
            <person name="Theobald S."/>
            <person name="Frisvad J.C."/>
            <person name="Larsen T.O."/>
            <person name="Kjaerboelling I."/>
            <person name="Rothschild-Mancinelli K."/>
            <person name="Lyhne E.K."/>
            <person name="Kogle M.E."/>
            <person name="Barry K."/>
            <person name="Clum A."/>
            <person name="Na H."/>
            <person name="Ledsgaard L."/>
            <person name="Lin J."/>
            <person name="Lipzen A."/>
            <person name="Kuo A."/>
            <person name="Riley R."/>
            <person name="Mondo S."/>
            <person name="Labutti K."/>
            <person name="Haridas S."/>
            <person name="Pangalinan J."/>
            <person name="Salamov A.A."/>
            <person name="Simmons B.A."/>
            <person name="Magnuson J.K."/>
            <person name="Chen J."/>
            <person name="Drula E."/>
            <person name="Henrissat B."/>
            <person name="Wiebenga A."/>
            <person name="Lubbers R.J."/>
            <person name="Gomes A.C."/>
            <person name="Macurrencykelacurrency M.R."/>
            <person name="Stajich J."/>
            <person name="Grigoriev I.V."/>
            <person name="Mortensen U.H."/>
            <person name="De Vries R.P."/>
            <person name="Baker S.E."/>
            <person name="Andersen M.R."/>
        </authorList>
    </citation>
    <scope>NUCLEOTIDE SEQUENCE [LARGE SCALE GENOMIC DNA]</scope>
    <source>
        <strain evidence="1 2">CBS 449.75</strain>
    </source>
</reference>
<protein>
    <submittedName>
        <fullName evidence="1">CST complex subunit Ten1</fullName>
    </submittedName>
</protein>
<organism evidence="1 2">
    <name type="scientific">Aspergillus lucknowensis</name>
    <dbReference type="NCBI Taxonomy" id="176173"/>
    <lineage>
        <taxon>Eukaryota</taxon>
        <taxon>Fungi</taxon>
        <taxon>Dikarya</taxon>
        <taxon>Ascomycota</taxon>
        <taxon>Pezizomycotina</taxon>
        <taxon>Eurotiomycetes</taxon>
        <taxon>Eurotiomycetidae</taxon>
        <taxon>Eurotiales</taxon>
        <taxon>Aspergillaceae</taxon>
        <taxon>Aspergillus</taxon>
        <taxon>Aspergillus subgen. Nidulantes</taxon>
    </lineage>
</organism>
<keyword evidence="2" id="KW-1185">Reference proteome</keyword>
<dbReference type="Proteomes" id="UP001610432">
    <property type="component" value="Unassembled WGS sequence"/>
</dbReference>
<sequence>MNGPLPSTRVFLSDIPSLPADSKVRFLGCVKTYHISTGHLVLEHNYPRVKVPQSNRTQGPPSISVDINAILETVTWEELCVGAWVNVVGYVRKGPSTTSDEKREFASASASASSPDSVFVDAVLILPAGAIDLGEYERILCDLREVERMGRAVDWI</sequence>
<dbReference type="InterPro" id="IPR024222">
    <property type="entry name" value="Ten1_fungal"/>
</dbReference>
<evidence type="ECO:0000313" key="2">
    <source>
        <dbReference type="Proteomes" id="UP001610432"/>
    </source>
</evidence>
<gene>
    <name evidence="1" type="ORF">BJX67DRAFT_126040</name>
</gene>
<name>A0ABR4LQF3_9EURO</name>
<dbReference type="GeneID" id="98139549"/>
<dbReference type="RefSeq" id="XP_070885725.1">
    <property type="nucleotide sequence ID" value="XM_071024477.1"/>
</dbReference>
<proteinExistence type="predicted"/>
<comment type="caution">
    <text evidence="1">The sequence shown here is derived from an EMBL/GenBank/DDBJ whole genome shotgun (WGS) entry which is preliminary data.</text>
</comment>
<dbReference type="Gene3D" id="2.40.50.140">
    <property type="entry name" value="Nucleic acid-binding proteins"/>
    <property type="match status" value="1"/>
</dbReference>
<dbReference type="InterPro" id="IPR012340">
    <property type="entry name" value="NA-bd_OB-fold"/>
</dbReference>
<dbReference type="EMBL" id="JBFXLQ010000023">
    <property type="protein sequence ID" value="KAL2866746.1"/>
    <property type="molecule type" value="Genomic_DNA"/>
</dbReference>